<comment type="similarity">
    <text evidence="2">Belongs to the RNase PH family.</text>
</comment>
<dbReference type="InterPro" id="IPR027408">
    <property type="entry name" value="PNPase/RNase_PH_dom_sf"/>
</dbReference>
<dbReference type="InterPro" id="IPR001247">
    <property type="entry name" value="ExoRNase_PH_dom1"/>
</dbReference>
<dbReference type="InterPro" id="IPR020568">
    <property type="entry name" value="Ribosomal_Su5_D2-typ_SF"/>
</dbReference>
<evidence type="ECO:0000256" key="2">
    <source>
        <dbReference type="ARBA" id="ARBA00006678"/>
    </source>
</evidence>
<keyword evidence="5" id="KW-0539">Nucleus</keyword>
<feature type="domain" description="Exoribonuclease phosphorolytic" evidence="6">
    <location>
        <begin position="13"/>
        <end position="107"/>
    </location>
</feature>
<dbReference type="Proteomes" id="UP001417504">
    <property type="component" value="Unassembled WGS sequence"/>
</dbReference>
<comment type="caution">
    <text evidence="7">The sequence shown here is derived from an EMBL/GenBank/DDBJ whole genome shotgun (WGS) entry which is preliminary data.</text>
</comment>
<dbReference type="GO" id="GO:0071051">
    <property type="term" value="P:poly(A)-dependent snoRNA 3'-end processing"/>
    <property type="evidence" value="ECO:0007669"/>
    <property type="project" value="TreeGrafter"/>
</dbReference>
<protein>
    <recommendedName>
        <fullName evidence="6">Exoribonuclease phosphorolytic domain-containing protein</fullName>
    </recommendedName>
</protein>
<keyword evidence="4" id="KW-0271">Exosome</keyword>
<dbReference type="Pfam" id="PF01138">
    <property type="entry name" value="RNase_PH"/>
    <property type="match status" value="1"/>
</dbReference>
<accession>A0AAP0EB31</accession>
<sequence length="151" mass="16782">MEVDRVDGRTPNQLRPLSCSYKLLQRAHGSARWSQGDTTVIAAVYGPKAGTRKNENPEKSAIEVVWKPNFGQIGRDEKENEMAVKRTLQSIVLLIVNPNTTITVVLQESKHLTVTNTRPLTMKDDVLVVVVSPDAKYIAAALLDCTIKGWR</sequence>
<evidence type="ECO:0000256" key="1">
    <source>
        <dbReference type="ARBA" id="ARBA00004123"/>
    </source>
</evidence>
<name>A0AAP0EB31_9MAGN</name>
<dbReference type="PANTHER" id="PTHR11953">
    <property type="entry name" value="EXOSOME COMPLEX COMPONENT"/>
    <property type="match status" value="1"/>
</dbReference>
<reference evidence="7 8" key="1">
    <citation type="submission" date="2024-01" db="EMBL/GenBank/DDBJ databases">
        <title>Genome assemblies of Stephania.</title>
        <authorList>
            <person name="Yang L."/>
        </authorList>
    </citation>
    <scope>NUCLEOTIDE SEQUENCE [LARGE SCALE GENOMIC DNA]</scope>
    <source>
        <strain evidence="7">QJT</strain>
        <tissue evidence="7">Leaf</tissue>
    </source>
</reference>
<dbReference type="GO" id="GO:0034475">
    <property type="term" value="P:U4 snRNA 3'-end processing"/>
    <property type="evidence" value="ECO:0007669"/>
    <property type="project" value="TreeGrafter"/>
</dbReference>
<evidence type="ECO:0000313" key="7">
    <source>
        <dbReference type="EMBL" id="KAK9085853.1"/>
    </source>
</evidence>
<dbReference type="GO" id="GO:0071028">
    <property type="term" value="P:nuclear mRNA surveillance"/>
    <property type="evidence" value="ECO:0007669"/>
    <property type="project" value="TreeGrafter"/>
</dbReference>
<dbReference type="GO" id="GO:0003723">
    <property type="term" value="F:RNA binding"/>
    <property type="evidence" value="ECO:0007669"/>
    <property type="project" value="TreeGrafter"/>
</dbReference>
<dbReference type="GO" id="GO:0000177">
    <property type="term" value="C:cytoplasmic exosome (RNase complex)"/>
    <property type="evidence" value="ECO:0007669"/>
    <property type="project" value="TreeGrafter"/>
</dbReference>
<dbReference type="SUPFAM" id="SSF54211">
    <property type="entry name" value="Ribosomal protein S5 domain 2-like"/>
    <property type="match status" value="1"/>
</dbReference>
<dbReference type="AlphaFoldDB" id="A0AAP0EB31"/>
<organism evidence="7 8">
    <name type="scientific">Stephania japonica</name>
    <dbReference type="NCBI Taxonomy" id="461633"/>
    <lineage>
        <taxon>Eukaryota</taxon>
        <taxon>Viridiplantae</taxon>
        <taxon>Streptophyta</taxon>
        <taxon>Embryophyta</taxon>
        <taxon>Tracheophyta</taxon>
        <taxon>Spermatophyta</taxon>
        <taxon>Magnoliopsida</taxon>
        <taxon>Ranunculales</taxon>
        <taxon>Menispermaceae</taxon>
        <taxon>Menispermoideae</taxon>
        <taxon>Cissampelideae</taxon>
        <taxon>Stephania</taxon>
    </lineage>
</organism>
<dbReference type="PANTHER" id="PTHR11953:SF1">
    <property type="entry name" value="EXOSOME COMPLEX COMPONENT RRP46"/>
    <property type="match status" value="1"/>
</dbReference>
<dbReference type="GO" id="GO:0006364">
    <property type="term" value="P:rRNA processing"/>
    <property type="evidence" value="ECO:0007669"/>
    <property type="project" value="UniProtKB-KW"/>
</dbReference>
<dbReference type="InterPro" id="IPR050080">
    <property type="entry name" value="RNase_PH"/>
</dbReference>
<evidence type="ECO:0000256" key="5">
    <source>
        <dbReference type="ARBA" id="ARBA00023242"/>
    </source>
</evidence>
<dbReference type="Gene3D" id="3.30.230.70">
    <property type="entry name" value="GHMP Kinase, N-terminal domain"/>
    <property type="match status" value="1"/>
</dbReference>
<keyword evidence="3" id="KW-0698">rRNA processing</keyword>
<proteinExistence type="inferred from homology"/>
<evidence type="ECO:0000313" key="8">
    <source>
        <dbReference type="Proteomes" id="UP001417504"/>
    </source>
</evidence>
<gene>
    <name evidence="7" type="ORF">Sjap_026264</name>
</gene>
<dbReference type="GO" id="GO:0016075">
    <property type="term" value="P:rRNA catabolic process"/>
    <property type="evidence" value="ECO:0007669"/>
    <property type="project" value="TreeGrafter"/>
</dbReference>
<dbReference type="EMBL" id="JBBNAE010000011">
    <property type="protein sequence ID" value="KAK9085853.1"/>
    <property type="molecule type" value="Genomic_DNA"/>
</dbReference>
<dbReference type="GO" id="GO:0005730">
    <property type="term" value="C:nucleolus"/>
    <property type="evidence" value="ECO:0007669"/>
    <property type="project" value="TreeGrafter"/>
</dbReference>
<keyword evidence="8" id="KW-1185">Reference proteome</keyword>
<dbReference type="GO" id="GO:0000176">
    <property type="term" value="C:nuclear exosome (RNase complex)"/>
    <property type="evidence" value="ECO:0007669"/>
    <property type="project" value="TreeGrafter"/>
</dbReference>
<evidence type="ECO:0000256" key="4">
    <source>
        <dbReference type="ARBA" id="ARBA00022835"/>
    </source>
</evidence>
<comment type="subcellular location">
    <subcellularLocation>
        <location evidence="1">Nucleus</location>
    </subcellularLocation>
</comment>
<evidence type="ECO:0000256" key="3">
    <source>
        <dbReference type="ARBA" id="ARBA00022552"/>
    </source>
</evidence>
<evidence type="ECO:0000259" key="6">
    <source>
        <dbReference type="Pfam" id="PF01138"/>
    </source>
</evidence>